<protein>
    <submittedName>
        <fullName evidence="2">Uncharacterized protein</fullName>
    </submittedName>
</protein>
<reference evidence="2 3" key="1">
    <citation type="journal article" date="2008" name="Nature">
        <title>The Phaeodactylum genome reveals the evolutionary history of diatom genomes.</title>
        <authorList>
            <person name="Bowler C."/>
            <person name="Allen A.E."/>
            <person name="Badger J.H."/>
            <person name="Grimwood J."/>
            <person name="Jabbari K."/>
            <person name="Kuo A."/>
            <person name="Maheswari U."/>
            <person name="Martens C."/>
            <person name="Maumus F."/>
            <person name="Otillar R.P."/>
            <person name="Rayko E."/>
            <person name="Salamov A."/>
            <person name="Vandepoele K."/>
            <person name="Beszteri B."/>
            <person name="Gruber A."/>
            <person name="Heijde M."/>
            <person name="Katinka M."/>
            <person name="Mock T."/>
            <person name="Valentin K."/>
            <person name="Verret F."/>
            <person name="Berges J.A."/>
            <person name="Brownlee C."/>
            <person name="Cadoret J.P."/>
            <person name="Chiovitti A."/>
            <person name="Choi C.J."/>
            <person name="Coesel S."/>
            <person name="De Martino A."/>
            <person name="Detter J.C."/>
            <person name="Durkin C."/>
            <person name="Falciatore A."/>
            <person name="Fournet J."/>
            <person name="Haruta M."/>
            <person name="Huysman M.J."/>
            <person name="Jenkins B.D."/>
            <person name="Jiroutova K."/>
            <person name="Jorgensen R.E."/>
            <person name="Joubert Y."/>
            <person name="Kaplan A."/>
            <person name="Kroger N."/>
            <person name="Kroth P.G."/>
            <person name="La Roche J."/>
            <person name="Lindquist E."/>
            <person name="Lommer M."/>
            <person name="Martin-Jezequel V."/>
            <person name="Lopez P.J."/>
            <person name="Lucas S."/>
            <person name="Mangogna M."/>
            <person name="McGinnis K."/>
            <person name="Medlin L.K."/>
            <person name="Montsant A."/>
            <person name="Oudot-Le Secq M.P."/>
            <person name="Napoli C."/>
            <person name="Obornik M."/>
            <person name="Parker M.S."/>
            <person name="Petit J.L."/>
            <person name="Porcel B.M."/>
            <person name="Poulsen N."/>
            <person name="Robison M."/>
            <person name="Rychlewski L."/>
            <person name="Rynearson T.A."/>
            <person name="Schmutz J."/>
            <person name="Shapiro H."/>
            <person name="Siaut M."/>
            <person name="Stanley M."/>
            <person name="Sussman M.R."/>
            <person name="Taylor A.R."/>
            <person name="Vardi A."/>
            <person name="von Dassow P."/>
            <person name="Vyverman W."/>
            <person name="Willis A."/>
            <person name="Wyrwicz L.S."/>
            <person name="Rokhsar D.S."/>
            <person name="Weissenbach J."/>
            <person name="Armbrust E.V."/>
            <person name="Green B.R."/>
            <person name="Van de Peer Y."/>
            <person name="Grigoriev I.V."/>
        </authorList>
    </citation>
    <scope>NUCLEOTIDE SEQUENCE [LARGE SCALE GENOMIC DNA]</scope>
    <source>
        <strain evidence="2 3">CCAP 1055/1</strain>
    </source>
</reference>
<feature type="region of interest" description="Disordered" evidence="1">
    <location>
        <begin position="38"/>
        <end position="133"/>
    </location>
</feature>
<organism evidence="2 3">
    <name type="scientific">Phaeodactylum tricornutum (strain CCAP 1055/1)</name>
    <dbReference type="NCBI Taxonomy" id="556484"/>
    <lineage>
        <taxon>Eukaryota</taxon>
        <taxon>Sar</taxon>
        <taxon>Stramenopiles</taxon>
        <taxon>Ochrophyta</taxon>
        <taxon>Bacillariophyta</taxon>
        <taxon>Bacillariophyceae</taxon>
        <taxon>Bacillariophycidae</taxon>
        <taxon>Naviculales</taxon>
        <taxon>Phaeodactylaceae</taxon>
        <taxon>Phaeodactylum</taxon>
    </lineage>
</organism>
<evidence type="ECO:0000313" key="2">
    <source>
        <dbReference type="EMBL" id="EEC44732.1"/>
    </source>
</evidence>
<feature type="compositionally biased region" description="Basic and acidic residues" evidence="1">
    <location>
        <begin position="86"/>
        <end position="102"/>
    </location>
</feature>
<dbReference type="EMBL" id="CM000622">
    <property type="protein sequence ID" value="EEC44732.1"/>
    <property type="molecule type" value="Genomic_DNA"/>
</dbReference>
<sequence length="304" mass="34262">MTGQVHAVTSSEVHVPELPVKPMLRGVPRGISQCTQVTEFSDDGVAVSESESSEDEHADEDEVEKTSEVTRSSSTRMMAACTLGVVDERSDSSSTKESEKRVSPVPGRLDSTNQGSRSIRSDPPKPCLKPYSPQEIPVLTKNKRCAWKTLPKPNLEEIHQRVRTAAPRVEARPRHVTFHQIIVRAYDQCIGDNPCVSYGPPISLDWEYQEMEAISLDEYETSRPPRRKPRQLMLNYYARRNILSFCFGATEDELKIASKLADKSKRERSMTRAFLPALALENIVESANRKTMRFRSRRKAAADV</sequence>
<dbReference type="OrthoDB" id="48180at2759"/>
<evidence type="ECO:0000313" key="3">
    <source>
        <dbReference type="Proteomes" id="UP000000759"/>
    </source>
</evidence>
<dbReference type="GeneID" id="7195363"/>
<evidence type="ECO:0000256" key="1">
    <source>
        <dbReference type="SAM" id="MobiDB-lite"/>
    </source>
</evidence>
<dbReference type="AlphaFoldDB" id="B7G8Y7"/>
<keyword evidence="3" id="KW-1185">Reference proteome</keyword>
<dbReference type="InParanoid" id="B7G8Y7"/>
<dbReference type="eggNOG" id="ENOG502SUI7">
    <property type="taxonomic scope" value="Eukaryota"/>
</dbReference>
<dbReference type="KEGG" id="pti:PHATRDRAFT_48944"/>
<reference evidence="3" key="2">
    <citation type="submission" date="2008-08" db="EMBL/GenBank/DDBJ databases">
        <authorList>
            <consortium name="Diatom Consortium"/>
            <person name="Grigoriev I."/>
            <person name="Grimwood J."/>
            <person name="Kuo A."/>
            <person name="Otillar R.P."/>
            <person name="Salamov A."/>
            <person name="Detter J.C."/>
            <person name="Lindquist E."/>
            <person name="Shapiro H."/>
            <person name="Lucas S."/>
            <person name="Glavina del Rio T."/>
            <person name="Pitluck S."/>
            <person name="Rokhsar D."/>
            <person name="Bowler C."/>
        </authorList>
    </citation>
    <scope>GENOME REANNOTATION</scope>
    <source>
        <strain evidence="3">CCAP 1055/1</strain>
    </source>
</reference>
<accession>B7G8Y7</accession>
<dbReference type="PaxDb" id="2850-Phatr48944"/>
<name>B7G8Y7_PHATC</name>
<dbReference type="Proteomes" id="UP000000759">
    <property type="component" value="Chromosome 20"/>
</dbReference>
<feature type="compositionally biased region" description="Acidic residues" evidence="1">
    <location>
        <begin position="51"/>
        <end position="63"/>
    </location>
</feature>
<dbReference type="RefSeq" id="XP_002183550.1">
    <property type="nucleotide sequence ID" value="XM_002183514.1"/>
</dbReference>
<dbReference type="HOGENOM" id="CLU_916639_0_0_1"/>
<proteinExistence type="predicted"/>
<gene>
    <name evidence="2" type="ORF">PHATRDRAFT_48944</name>
</gene>